<sequence length="222" mass="20543">MSKVTPSALRGLSVAAGTVGLVAVGAAVAAGQASAADSGLPGLDGNGLPVSTNAVPAVVGAVAHNHGTIAGIPLSGLPVVGQMSGMLDSASPTADSLPGLGYADLGELPVGRSRPMPGRATYTPQHAAPVHAAPFHAAPAAAAPAPATPPAAAPLPQAPAAPAAAPVPNAQTGPLDTVTNALHGLPIAGQLAGPGGSLPVIGGLGGGLPLSGLTGGLAGLGG</sequence>
<dbReference type="RefSeq" id="WP_212018407.1">
    <property type="nucleotide sequence ID" value="NZ_JAAFYZ010000200.1"/>
</dbReference>
<evidence type="ECO:0000313" key="4">
    <source>
        <dbReference type="Proteomes" id="UP000730482"/>
    </source>
</evidence>
<evidence type="ECO:0000256" key="1">
    <source>
        <dbReference type="SAM" id="MobiDB-lite"/>
    </source>
</evidence>
<feature type="chain" id="PRO_5045089324" evidence="2">
    <location>
        <begin position="36"/>
        <end position="222"/>
    </location>
</feature>
<dbReference type="Proteomes" id="UP000730482">
    <property type="component" value="Unassembled WGS sequence"/>
</dbReference>
<reference evidence="3 4" key="1">
    <citation type="submission" date="2020-02" db="EMBL/GenBank/DDBJ databases">
        <title>Acidophilic actinobacteria isolated from forest soil.</title>
        <authorList>
            <person name="Golinska P."/>
        </authorList>
    </citation>
    <scope>NUCLEOTIDE SEQUENCE [LARGE SCALE GENOMIC DNA]</scope>
    <source>
        <strain evidence="3 4">NL8</strain>
    </source>
</reference>
<feature type="signal peptide" evidence="2">
    <location>
        <begin position="1"/>
        <end position="35"/>
    </location>
</feature>
<feature type="region of interest" description="Disordered" evidence="1">
    <location>
        <begin position="141"/>
        <end position="175"/>
    </location>
</feature>
<evidence type="ECO:0000256" key="2">
    <source>
        <dbReference type="SAM" id="SignalP"/>
    </source>
</evidence>
<proteinExistence type="predicted"/>
<organism evidence="3 4">
    <name type="scientific">Catenulispora pinistramenti</name>
    <dbReference type="NCBI Taxonomy" id="2705254"/>
    <lineage>
        <taxon>Bacteria</taxon>
        <taxon>Bacillati</taxon>
        <taxon>Actinomycetota</taxon>
        <taxon>Actinomycetes</taxon>
        <taxon>Catenulisporales</taxon>
        <taxon>Catenulisporaceae</taxon>
        <taxon>Catenulispora</taxon>
    </lineage>
</organism>
<evidence type="ECO:0000313" key="3">
    <source>
        <dbReference type="EMBL" id="MBS2552634.1"/>
    </source>
</evidence>
<keyword evidence="2" id="KW-0732">Signal</keyword>
<dbReference type="EMBL" id="JAAFYZ010000200">
    <property type="protein sequence ID" value="MBS2552634.1"/>
    <property type="molecule type" value="Genomic_DNA"/>
</dbReference>
<accession>A0ABS5L331</accession>
<gene>
    <name evidence="3" type="ORF">KGQ19_37840</name>
</gene>
<keyword evidence="4" id="KW-1185">Reference proteome</keyword>
<feature type="compositionally biased region" description="Pro residues" evidence="1">
    <location>
        <begin position="146"/>
        <end position="159"/>
    </location>
</feature>
<protein>
    <submittedName>
        <fullName evidence="3">Uncharacterized protein</fullName>
    </submittedName>
</protein>
<feature type="compositionally biased region" description="Low complexity" evidence="1">
    <location>
        <begin position="160"/>
        <end position="171"/>
    </location>
</feature>
<name>A0ABS5L331_9ACTN</name>
<comment type="caution">
    <text evidence="3">The sequence shown here is derived from an EMBL/GenBank/DDBJ whole genome shotgun (WGS) entry which is preliminary data.</text>
</comment>